<dbReference type="Pfam" id="PF01039">
    <property type="entry name" value="Carboxyl_trans"/>
    <property type="match status" value="1"/>
</dbReference>
<evidence type="ECO:0000256" key="1">
    <source>
        <dbReference type="ARBA" id="ARBA00006102"/>
    </source>
</evidence>
<sequence>MTAAENDLKTTAGKIADLSTRLAETQAPVGKETVEQTHSAGRLTARERVEALVDEGSFVEIDALARHRATDFDADRNRPPSDGVVTGYGMIQGRKVCVFSQDDTIFRGQLGEVHGEKIMKVIELATKTGVPLIGFYEGAGARLVEGIVPLAMQAKILSALSRASGLVPHLAVVDGQCCGPQAFMPALADVIVMVGDRSAMHLTDPDVVRTVSGVDTDPVGLGGTQVHLRESGTAHLYADTDHDATAVIHDIISRLPVNNRALAPRLSGEVPESANPELDAIIPDSSTAPYDMREVLRHVVDDGDLLELQEDFAPNIITALARIDGRSVGVIANQPTEVAGCLHEAAAAKAARFIRTCDAFNISIVEFVDIPGFQPAVEEEHGAVLRHGAALAYAYAEAQVGKITVIVRRAMGPGYVLMGSKDLGADLVFAWPTAEIAAQEASGAVRELYQQKLEKASTQGKDTAEMMQQYEAEYSERYLNPYVAAERGLVDAVIPPSDTRKQLIDGLELLDRKVVYPPLKKHGNIPL</sequence>
<evidence type="ECO:0000313" key="4">
    <source>
        <dbReference type="EMBL" id="QNQ89740.1"/>
    </source>
</evidence>
<dbReference type="GO" id="GO:0004658">
    <property type="term" value="F:propionyl-CoA carboxylase activity"/>
    <property type="evidence" value="ECO:0007669"/>
    <property type="project" value="TreeGrafter"/>
</dbReference>
<proteinExistence type="inferred from homology"/>
<dbReference type="InterPro" id="IPR011762">
    <property type="entry name" value="COA_CT_N"/>
</dbReference>
<name>A0A7H0SMG5_9CORY</name>
<dbReference type="Gene3D" id="3.90.226.10">
    <property type="entry name" value="2-enoyl-CoA Hydratase, Chain A, domain 1"/>
    <property type="match status" value="2"/>
</dbReference>
<accession>A0A7H0SMG5</accession>
<dbReference type="PANTHER" id="PTHR43842">
    <property type="entry name" value="PROPIONYL-COA CARBOXYLASE BETA CHAIN"/>
    <property type="match status" value="1"/>
</dbReference>
<dbReference type="PROSITE" id="PS50980">
    <property type="entry name" value="COA_CT_NTER"/>
    <property type="match status" value="1"/>
</dbReference>
<dbReference type="InterPro" id="IPR029045">
    <property type="entry name" value="ClpP/crotonase-like_dom_sf"/>
</dbReference>
<evidence type="ECO:0000313" key="5">
    <source>
        <dbReference type="Proteomes" id="UP000516320"/>
    </source>
</evidence>
<feature type="domain" description="CoA carboxyltransferase N-terminal" evidence="2">
    <location>
        <begin position="6"/>
        <end position="267"/>
    </location>
</feature>
<evidence type="ECO:0000259" key="3">
    <source>
        <dbReference type="PROSITE" id="PS50989"/>
    </source>
</evidence>
<dbReference type="PANTHER" id="PTHR43842:SF2">
    <property type="entry name" value="PROPIONYL-COA CARBOXYLASE BETA CHAIN, MITOCHONDRIAL"/>
    <property type="match status" value="1"/>
</dbReference>
<feature type="domain" description="CoA carboxyltransferase C-terminal" evidence="3">
    <location>
        <begin position="273"/>
        <end position="521"/>
    </location>
</feature>
<organism evidence="4 5">
    <name type="scientific">Corynebacterium poyangense</name>
    <dbReference type="NCBI Taxonomy" id="2684405"/>
    <lineage>
        <taxon>Bacteria</taxon>
        <taxon>Bacillati</taxon>
        <taxon>Actinomycetota</taxon>
        <taxon>Actinomycetes</taxon>
        <taxon>Mycobacteriales</taxon>
        <taxon>Corynebacteriaceae</taxon>
        <taxon>Corynebacterium</taxon>
    </lineage>
</organism>
<gene>
    <name evidence="4" type="ORF">GP475_03065</name>
</gene>
<dbReference type="KEGG" id="cpoy:GP475_03065"/>
<keyword evidence="5" id="KW-1185">Reference proteome</keyword>
<dbReference type="EMBL" id="CP046884">
    <property type="protein sequence ID" value="QNQ89740.1"/>
    <property type="molecule type" value="Genomic_DNA"/>
</dbReference>
<dbReference type="SUPFAM" id="SSF52096">
    <property type="entry name" value="ClpP/crotonase"/>
    <property type="match status" value="2"/>
</dbReference>
<comment type="similarity">
    <text evidence="1">Belongs to the AccD/PCCB family.</text>
</comment>
<dbReference type="PROSITE" id="PS50989">
    <property type="entry name" value="COA_CT_CTER"/>
    <property type="match status" value="1"/>
</dbReference>
<evidence type="ECO:0000259" key="2">
    <source>
        <dbReference type="PROSITE" id="PS50980"/>
    </source>
</evidence>
<dbReference type="InterPro" id="IPR051047">
    <property type="entry name" value="AccD/PCCB"/>
</dbReference>
<dbReference type="GO" id="GO:0009317">
    <property type="term" value="C:acetyl-CoA carboxylase complex"/>
    <property type="evidence" value="ECO:0007669"/>
    <property type="project" value="TreeGrafter"/>
</dbReference>
<dbReference type="AlphaFoldDB" id="A0A7H0SMG5"/>
<dbReference type="InterPro" id="IPR011763">
    <property type="entry name" value="COA_CT_C"/>
</dbReference>
<dbReference type="RefSeq" id="WP_187975192.1">
    <property type="nucleotide sequence ID" value="NZ_CP046884.1"/>
</dbReference>
<dbReference type="Proteomes" id="UP000516320">
    <property type="component" value="Chromosome"/>
</dbReference>
<reference evidence="4 5" key="1">
    <citation type="submission" date="2019-12" db="EMBL/GenBank/DDBJ databases">
        <title>Corynebacterium sp. nov., isolated from feces of the Anser Albifrons in China.</title>
        <authorList>
            <person name="Liu Q."/>
        </authorList>
    </citation>
    <scope>NUCLEOTIDE SEQUENCE [LARGE SCALE GENOMIC DNA]</scope>
    <source>
        <strain evidence="4 5">4H37-19</strain>
    </source>
</reference>
<dbReference type="InterPro" id="IPR034733">
    <property type="entry name" value="AcCoA_carboxyl_beta"/>
</dbReference>
<protein>
    <submittedName>
        <fullName evidence="4">Acyl-CoA carboxylase subunit beta</fullName>
    </submittedName>
</protein>